<keyword evidence="2" id="KW-1185">Reference proteome</keyword>
<sequence length="96" mass="11704">MCKWQFHCLLNFLNLLFQTANISVRFSWSLFQFHYRNHWIRVISQNTNNCKTQFATSYWCHIRHFIASFRSFTSLLSLPKACRDWRPKTTLLQKID</sequence>
<proteinExistence type="predicted"/>
<dbReference type="Proteomes" id="UP000887563">
    <property type="component" value="Unplaced"/>
</dbReference>
<dbReference type="AlphaFoldDB" id="A0A914MHH6"/>
<keyword evidence="1" id="KW-0732">Signal</keyword>
<organism evidence="2 3">
    <name type="scientific">Meloidogyne incognita</name>
    <name type="common">Southern root-knot nematode worm</name>
    <name type="synonym">Oxyuris incognita</name>
    <dbReference type="NCBI Taxonomy" id="6306"/>
    <lineage>
        <taxon>Eukaryota</taxon>
        <taxon>Metazoa</taxon>
        <taxon>Ecdysozoa</taxon>
        <taxon>Nematoda</taxon>
        <taxon>Chromadorea</taxon>
        <taxon>Rhabditida</taxon>
        <taxon>Tylenchina</taxon>
        <taxon>Tylenchomorpha</taxon>
        <taxon>Tylenchoidea</taxon>
        <taxon>Meloidogynidae</taxon>
        <taxon>Meloidogyninae</taxon>
        <taxon>Meloidogyne</taxon>
        <taxon>Meloidogyne incognita group</taxon>
    </lineage>
</organism>
<evidence type="ECO:0000313" key="2">
    <source>
        <dbReference type="Proteomes" id="UP000887563"/>
    </source>
</evidence>
<dbReference type="WBParaSite" id="Minc3s01495g24261">
    <property type="protein sequence ID" value="Minc3s01495g24261"/>
    <property type="gene ID" value="Minc3s01495g24261"/>
</dbReference>
<protein>
    <submittedName>
        <fullName evidence="3">Secreted protein</fullName>
    </submittedName>
</protein>
<accession>A0A914MHH6</accession>
<name>A0A914MHH6_MELIC</name>
<reference evidence="3" key="1">
    <citation type="submission" date="2022-11" db="UniProtKB">
        <authorList>
            <consortium name="WormBaseParasite"/>
        </authorList>
    </citation>
    <scope>IDENTIFICATION</scope>
</reference>
<feature type="chain" id="PRO_5037984920" evidence="1">
    <location>
        <begin position="23"/>
        <end position="96"/>
    </location>
</feature>
<feature type="signal peptide" evidence="1">
    <location>
        <begin position="1"/>
        <end position="22"/>
    </location>
</feature>
<evidence type="ECO:0000313" key="3">
    <source>
        <dbReference type="WBParaSite" id="Minc3s01495g24261"/>
    </source>
</evidence>
<evidence type="ECO:0000256" key="1">
    <source>
        <dbReference type="SAM" id="SignalP"/>
    </source>
</evidence>